<proteinExistence type="predicted"/>
<reference evidence="2" key="1">
    <citation type="journal article" date="2015" name="Genome Announc.">
        <title>Draft Genome Sequence of Thiostrepton-Producing Streptomyces azureus ATCC 14921.</title>
        <authorList>
            <person name="Sakihara K."/>
            <person name="Maeda J."/>
            <person name="Tashiro K."/>
            <person name="Fujino Y."/>
            <person name="Kuhara S."/>
            <person name="Ohshima T."/>
            <person name="Ogata S."/>
            <person name="Doi K."/>
        </authorList>
    </citation>
    <scope>NUCLEOTIDE SEQUENCE [LARGE SCALE GENOMIC DNA]</scope>
    <source>
        <strain evidence="2">ATCC14921</strain>
    </source>
</reference>
<name>A0A0K8PDI5_STRAJ</name>
<evidence type="ECO:0000313" key="3">
    <source>
        <dbReference type="Proteomes" id="UP000053859"/>
    </source>
</evidence>
<dbReference type="InterPro" id="IPR023210">
    <property type="entry name" value="NADP_OxRdtase_dom"/>
</dbReference>
<dbReference type="CDD" id="cd19086">
    <property type="entry name" value="AKR_AKR11C1"/>
    <property type="match status" value="1"/>
</dbReference>
<accession>A0A0K8PDI5</accession>
<dbReference type="InterPro" id="IPR053135">
    <property type="entry name" value="AKR2_Oxidoreductase"/>
</dbReference>
<dbReference type="AlphaFoldDB" id="A0A0K8PDI5"/>
<dbReference type="Gene3D" id="3.20.20.100">
    <property type="entry name" value="NADP-dependent oxidoreductase domain"/>
    <property type="match status" value="1"/>
</dbReference>
<keyword evidence="3" id="KW-1185">Reference proteome</keyword>
<feature type="domain" description="NADP-dependent oxidoreductase" evidence="1">
    <location>
        <begin position="15"/>
        <end position="313"/>
    </location>
</feature>
<sequence>MRYRELGRTGLTVSEIGYGAWGLGQGAWVGADDDSGVRALHRALDLGVNFIDTARAYDRSERVVGRALRELPGRGDGVYVATKAGPKVPVSLAPSGLDPMEAFPGSHLRESLETSLRELGRDHVDLLQLHTWEDEWTGRGDWLETVDALKQEGKIRFFGISVKDHQPENVLTVLRTGVLDAVQVIYNVFEQSPSDALLPACAEHGVGVIGRVALDEGALTGLIRTGVTFPEGDWRNWYFRDDRPAQVEKRVDALLADVGIGVDQLPSTALRFALAGQAVSTVIVGMRSLTNVERNAAVAKAPPLTAEELALLAKYRWQKNFYS</sequence>
<dbReference type="Pfam" id="PF00248">
    <property type="entry name" value="Aldo_ket_red"/>
    <property type="match status" value="1"/>
</dbReference>
<evidence type="ECO:0000313" key="2">
    <source>
        <dbReference type="EMBL" id="GAP45952.1"/>
    </source>
</evidence>
<dbReference type="Proteomes" id="UP000053859">
    <property type="component" value="Unassembled WGS sequence"/>
</dbReference>
<gene>
    <name evidence="2" type="ORF">SAZU_0682</name>
</gene>
<dbReference type="RefSeq" id="WP_059414802.1">
    <property type="nucleotide sequence ID" value="NZ_DF968199.1"/>
</dbReference>
<dbReference type="InterPro" id="IPR036812">
    <property type="entry name" value="NAD(P)_OxRdtase_dom_sf"/>
</dbReference>
<dbReference type="PANTHER" id="PTHR43312">
    <property type="entry name" value="D-THREO-ALDOSE 1-DEHYDROGENASE"/>
    <property type="match status" value="1"/>
</dbReference>
<organism evidence="2 3">
    <name type="scientific">Streptomyces azureus</name>
    <dbReference type="NCBI Taxonomy" id="146537"/>
    <lineage>
        <taxon>Bacteria</taxon>
        <taxon>Bacillati</taxon>
        <taxon>Actinomycetota</taxon>
        <taxon>Actinomycetes</taxon>
        <taxon>Kitasatosporales</taxon>
        <taxon>Streptomycetaceae</taxon>
        <taxon>Streptomyces</taxon>
    </lineage>
</organism>
<evidence type="ECO:0000259" key="1">
    <source>
        <dbReference type="Pfam" id="PF00248"/>
    </source>
</evidence>
<dbReference type="OrthoDB" id="3664926at2"/>
<dbReference type="PANTHER" id="PTHR43312:SF1">
    <property type="entry name" value="NADP-DEPENDENT OXIDOREDUCTASE DOMAIN-CONTAINING PROTEIN"/>
    <property type="match status" value="1"/>
</dbReference>
<dbReference type="PATRIC" id="fig|146537.3.peg.717"/>
<protein>
    <submittedName>
        <fullName evidence="2">Aldo/keto reductase</fullName>
    </submittedName>
</protein>
<dbReference type="SUPFAM" id="SSF51430">
    <property type="entry name" value="NAD(P)-linked oxidoreductase"/>
    <property type="match status" value="1"/>
</dbReference>
<dbReference type="EMBL" id="DF968199">
    <property type="protein sequence ID" value="GAP45952.1"/>
    <property type="molecule type" value="Genomic_DNA"/>
</dbReference>